<reference evidence="2" key="1">
    <citation type="submission" date="2020-02" db="EMBL/GenBank/DDBJ databases">
        <authorList>
            <person name="Meier V. D."/>
        </authorList>
    </citation>
    <scope>NUCLEOTIDE SEQUENCE</scope>
    <source>
        <strain evidence="2">AVDCRST_MAG27</strain>
    </source>
</reference>
<protein>
    <submittedName>
        <fullName evidence="2">Uncharacterized protein</fullName>
    </submittedName>
</protein>
<feature type="non-terminal residue" evidence="2">
    <location>
        <position position="73"/>
    </location>
</feature>
<sequence>CGPIPDWSASSMQAACKRRRPGALRKRRAPLPKTRAPGGHCGSMRARSWYQDCALTKPRRRSVIGLDRGRGRC</sequence>
<feature type="region of interest" description="Disordered" evidence="1">
    <location>
        <begin position="1"/>
        <end position="43"/>
    </location>
</feature>
<feature type="non-terminal residue" evidence="2">
    <location>
        <position position="1"/>
    </location>
</feature>
<name>A0A6J4IKZ1_9PROT</name>
<dbReference type="AlphaFoldDB" id="A0A6J4IKZ1"/>
<feature type="compositionally biased region" description="Basic residues" evidence="1">
    <location>
        <begin position="16"/>
        <end position="30"/>
    </location>
</feature>
<dbReference type="EMBL" id="CADCTD010000093">
    <property type="protein sequence ID" value="CAA9254529.1"/>
    <property type="molecule type" value="Genomic_DNA"/>
</dbReference>
<organism evidence="2">
    <name type="scientific">uncultured Craurococcus sp</name>
    <dbReference type="NCBI Taxonomy" id="1135998"/>
    <lineage>
        <taxon>Bacteria</taxon>
        <taxon>Pseudomonadati</taxon>
        <taxon>Pseudomonadota</taxon>
        <taxon>Alphaproteobacteria</taxon>
        <taxon>Acetobacterales</taxon>
        <taxon>Acetobacteraceae</taxon>
        <taxon>Craurococcus</taxon>
        <taxon>environmental samples</taxon>
    </lineage>
</organism>
<proteinExistence type="predicted"/>
<gene>
    <name evidence="2" type="ORF">AVDCRST_MAG27-2740</name>
</gene>
<evidence type="ECO:0000313" key="2">
    <source>
        <dbReference type="EMBL" id="CAA9254529.1"/>
    </source>
</evidence>
<accession>A0A6J4IKZ1</accession>
<evidence type="ECO:0000256" key="1">
    <source>
        <dbReference type="SAM" id="MobiDB-lite"/>
    </source>
</evidence>